<gene>
    <name evidence="3" type="ORF">NBH00_07880</name>
</gene>
<accession>A0ABY5DVT1</accession>
<dbReference type="GO" id="GO:0005524">
    <property type="term" value="F:ATP binding"/>
    <property type="evidence" value="ECO:0007669"/>
    <property type="project" value="UniProtKB-KW"/>
</dbReference>
<proteinExistence type="predicted"/>
<reference evidence="3 4" key="1">
    <citation type="submission" date="2022-06" db="EMBL/GenBank/DDBJ databases">
        <title>Paraconexibacter antarcticus.</title>
        <authorList>
            <person name="Kim C.S."/>
        </authorList>
    </citation>
    <scope>NUCLEOTIDE SEQUENCE [LARGE SCALE GENOMIC DNA]</scope>
    <source>
        <strain evidence="3 4">02-257</strain>
    </source>
</reference>
<keyword evidence="4" id="KW-1185">Reference proteome</keyword>
<feature type="domain" description="Histidine kinase/HSP90-like ATPase" evidence="2">
    <location>
        <begin position="11"/>
        <end position="118"/>
    </location>
</feature>
<keyword evidence="3" id="KW-0067">ATP-binding</keyword>
<dbReference type="Pfam" id="PF13581">
    <property type="entry name" value="HATPase_c_2"/>
    <property type="match status" value="1"/>
</dbReference>
<dbReference type="InterPro" id="IPR036890">
    <property type="entry name" value="HATPase_C_sf"/>
</dbReference>
<keyword evidence="1" id="KW-0418">Kinase</keyword>
<evidence type="ECO:0000259" key="2">
    <source>
        <dbReference type="Pfam" id="PF13581"/>
    </source>
</evidence>
<dbReference type="InterPro" id="IPR003594">
    <property type="entry name" value="HATPase_dom"/>
</dbReference>
<keyword evidence="1" id="KW-0723">Serine/threonine-protein kinase</keyword>
<keyword evidence="1" id="KW-0808">Transferase</keyword>
<evidence type="ECO:0000313" key="4">
    <source>
        <dbReference type="Proteomes" id="UP001056035"/>
    </source>
</evidence>
<dbReference type="PANTHER" id="PTHR35526:SF3">
    <property type="entry name" value="ANTI-SIGMA-F FACTOR RSBW"/>
    <property type="match status" value="1"/>
</dbReference>
<sequence>MAREEFPPVADSVGVARRWAVATLGLDGRAAEDVGILVSELVTNSVLHAGLVDDARIVVEVGRAARGGCRIVVCDDGGRFRLKSAAAARRQGGRGLKIVAALSTDWGVDHDGITRVWVTYDPPA</sequence>
<dbReference type="SUPFAM" id="SSF55874">
    <property type="entry name" value="ATPase domain of HSP90 chaperone/DNA topoisomerase II/histidine kinase"/>
    <property type="match status" value="1"/>
</dbReference>
<name>A0ABY5DVT1_9ACTN</name>
<organism evidence="3 4">
    <name type="scientific">Paraconexibacter antarcticus</name>
    <dbReference type="NCBI Taxonomy" id="2949664"/>
    <lineage>
        <taxon>Bacteria</taxon>
        <taxon>Bacillati</taxon>
        <taxon>Actinomycetota</taxon>
        <taxon>Thermoleophilia</taxon>
        <taxon>Solirubrobacterales</taxon>
        <taxon>Paraconexibacteraceae</taxon>
        <taxon>Paraconexibacter</taxon>
    </lineage>
</organism>
<dbReference type="CDD" id="cd16936">
    <property type="entry name" value="HATPase_RsbW-like"/>
    <property type="match status" value="1"/>
</dbReference>
<dbReference type="PANTHER" id="PTHR35526">
    <property type="entry name" value="ANTI-SIGMA-F FACTOR RSBW-RELATED"/>
    <property type="match status" value="1"/>
</dbReference>
<dbReference type="RefSeq" id="WP_254572791.1">
    <property type="nucleotide sequence ID" value="NZ_CP098502.1"/>
</dbReference>
<dbReference type="Gene3D" id="3.30.565.10">
    <property type="entry name" value="Histidine kinase-like ATPase, C-terminal domain"/>
    <property type="match status" value="1"/>
</dbReference>
<protein>
    <submittedName>
        <fullName evidence="3">ATP-binding protein</fullName>
    </submittedName>
</protein>
<dbReference type="Proteomes" id="UP001056035">
    <property type="component" value="Chromosome"/>
</dbReference>
<dbReference type="EMBL" id="CP098502">
    <property type="protein sequence ID" value="UTI66113.1"/>
    <property type="molecule type" value="Genomic_DNA"/>
</dbReference>
<evidence type="ECO:0000256" key="1">
    <source>
        <dbReference type="ARBA" id="ARBA00022527"/>
    </source>
</evidence>
<keyword evidence="3" id="KW-0547">Nucleotide-binding</keyword>
<evidence type="ECO:0000313" key="3">
    <source>
        <dbReference type="EMBL" id="UTI66113.1"/>
    </source>
</evidence>
<dbReference type="InterPro" id="IPR050267">
    <property type="entry name" value="Anti-sigma-factor_SerPK"/>
</dbReference>